<proteinExistence type="predicted"/>
<reference evidence="1" key="1">
    <citation type="submission" date="2020-06" db="EMBL/GenBank/DDBJ databases">
        <title>Legume-microbial interactions unlock mineral nutrients during tropical forest succession.</title>
        <authorList>
            <person name="Epihov D.Z."/>
        </authorList>
    </citation>
    <scope>NUCLEOTIDE SEQUENCE [LARGE SCALE GENOMIC DNA]</scope>
    <source>
        <strain evidence="1">Pan2503</strain>
    </source>
</reference>
<accession>A0A7V8SWI5</accession>
<evidence type="ECO:0000313" key="2">
    <source>
        <dbReference type="Proteomes" id="UP000567293"/>
    </source>
</evidence>
<comment type="caution">
    <text evidence="1">The sequence shown here is derived from an EMBL/GenBank/DDBJ whole genome shotgun (WGS) entry which is preliminary data.</text>
</comment>
<evidence type="ECO:0000313" key="1">
    <source>
        <dbReference type="EMBL" id="MBA0085335.1"/>
    </source>
</evidence>
<dbReference type="EMBL" id="JACDQQ010000970">
    <property type="protein sequence ID" value="MBA0085335.1"/>
    <property type="molecule type" value="Genomic_DNA"/>
</dbReference>
<dbReference type="AlphaFoldDB" id="A0A7V8SWI5"/>
<gene>
    <name evidence="1" type="ORF">HRJ53_10080</name>
</gene>
<name>A0A7V8SWI5_9BACT</name>
<protein>
    <submittedName>
        <fullName evidence="1">Uncharacterized protein</fullName>
    </submittedName>
</protein>
<organism evidence="1 2">
    <name type="scientific">Candidatus Acidiferrum panamense</name>
    <dbReference type="NCBI Taxonomy" id="2741543"/>
    <lineage>
        <taxon>Bacteria</taxon>
        <taxon>Pseudomonadati</taxon>
        <taxon>Acidobacteriota</taxon>
        <taxon>Terriglobia</taxon>
        <taxon>Candidatus Acidiferrales</taxon>
        <taxon>Candidatus Acidiferrum</taxon>
    </lineage>
</organism>
<dbReference type="Proteomes" id="UP000567293">
    <property type="component" value="Unassembled WGS sequence"/>
</dbReference>
<sequence>MCPECFAAVVLLVTGIVSTSGVAAVAAKLFRDQKPLGKVLGVRIPKVKENSK</sequence>
<keyword evidence="2" id="KW-1185">Reference proteome</keyword>